<dbReference type="Proteomes" id="UP000605986">
    <property type="component" value="Unassembled WGS sequence"/>
</dbReference>
<dbReference type="AlphaFoldDB" id="A0A8H4K5G8"/>
<keyword evidence="2" id="KW-1185">Reference proteome</keyword>
<accession>A0A8H4K5G8</accession>
<dbReference type="EMBL" id="JAADJG010000582">
    <property type="protein sequence ID" value="KAF4443138.1"/>
    <property type="molecule type" value="Genomic_DNA"/>
</dbReference>
<dbReference type="OrthoDB" id="5290015at2759"/>
<evidence type="ECO:0000313" key="1">
    <source>
        <dbReference type="EMBL" id="KAF4443138.1"/>
    </source>
</evidence>
<gene>
    <name evidence="1" type="ORF">F53441_11537</name>
</gene>
<name>A0A8H4K5G8_9HYPO</name>
<proteinExistence type="predicted"/>
<protein>
    <submittedName>
        <fullName evidence="1">Uncharacterized protein</fullName>
    </submittedName>
</protein>
<organism evidence="1 2">
    <name type="scientific">Fusarium austroafricanum</name>
    <dbReference type="NCBI Taxonomy" id="2364996"/>
    <lineage>
        <taxon>Eukaryota</taxon>
        <taxon>Fungi</taxon>
        <taxon>Dikarya</taxon>
        <taxon>Ascomycota</taxon>
        <taxon>Pezizomycotina</taxon>
        <taxon>Sordariomycetes</taxon>
        <taxon>Hypocreomycetidae</taxon>
        <taxon>Hypocreales</taxon>
        <taxon>Nectriaceae</taxon>
        <taxon>Fusarium</taxon>
        <taxon>Fusarium concolor species complex</taxon>
    </lineage>
</organism>
<sequence>MSLRPRQTQQPLGIPVYGLDGVSVSQANPIAGRPGERRLIPCPENSWAFTNLVSAINIGLEILESPPGRGVLGRLASQLIETWGVENEPCFRYGTPQIQGHIDTFLSAIRRDLFMITIEDLGSPSILAGSNRELGGWNGDLASYLAKSHAAISYNIRRVQDMCNASAAIDRIDQARNSSSAARAERKKMILRHKHFQFMFAAATVHEICHIFVGYISQDGRHGGGFGTPPSITHLNYGRQQRRDAGGRIQGESGRWVENRLFGGTLEFYQNNNDDAGQVGILHILDAHDVAHRVTSQAILNFIEGDRQFVFPLETTGTGITRRQRGQEGIRSIGSTEAAPYQADYLFMRSRLERMPLYNISRQELNSVPERPRIIRAIRVR</sequence>
<reference evidence="1" key="1">
    <citation type="submission" date="2020-01" db="EMBL/GenBank/DDBJ databases">
        <title>Identification and distribution of gene clusters putatively required for synthesis of sphingolipid metabolism inhibitors in phylogenetically diverse species of the filamentous fungus Fusarium.</title>
        <authorList>
            <person name="Kim H.-S."/>
            <person name="Busman M."/>
            <person name="Brown D.W."/>
            <person name="Divon H."/>
            <person name="Uhlig S."/>
            <person name="Proctor R.H."/>
        </authorList>
    </citation>
    <scope>NUCLEOTIDE SEQUENCE</scope>
    <source>
        <strain evidence="1">NRRL 53441</strain>
    </source>
</reference>
<comment type="caution">
    <text evidence="1">The sequence shown here is derived from an EMBL/GenBank/DDBJ whole genome shotgun (WGS) entry which is preliminary data.</text>
</comment>
<evidence type="ECO:0000313" key="2">
    <source>
        <dbReference type="Proteomes" id="UP000605986"/>
    </source>
</evidence>